<protein>
    <recommendedName>
        <fullName evidence="4">Secreted protein</fullName>
    </recommendedName>
</protein>
<name>A0A5N6JFU5_9EURO</name>
<evidence type="ECO:0000313" key="2">
    <source>
        <dbReference type="EMBL" id="KAB8276774.1"/>
    </source>
</evidence>
<reference evidence="2 3" key="1">
    <citation type="submission" date="2019-04" db="EMBL/GenBank/DDBJ databases">
        <title>Fungal friends and foes A comparative genomics study of 23 Aspergillus species from section Flavi.</title>
        <authorList>
            <consortium name="DOE Joint Genome Institute"/>
            <person name="Kjaerbolling I."/>
            <person name="Vesth T.C."/>
            <person name="Frisvad J.C."/>
            <person name="Nybo J.L."/>
            <person name="Theobald S."/>
            <person name="Kildgaard S."/>
            <person name="Petersen T.I."/>
            <person name="Kuo A."/>
            <person name="Sato A."/>
            <person name="Lyhne E.K."/>
            <person name="Kogle M.E."/>
            <person name="Wiebenga A."/>
            <person name="Kun R.S."/>
            <person name="Lubbers R.J."/>
            <person name="Makela M.R."/>
            <person name="Barry K."/>
            <person name="Chovatia M."/>
            <person name="Clum A."/>
            <person name="Daum C."/>
            <person name="Haridas S."/>
            <person name="He G."/>
            <person name="LaButti K."/>
            <person name="Lipzen A."/>
            <person name="Mondo S."/>
            <person name="Pangilinan J."/>
            <person name="Riley R."/>
            <person name="Salamov A."/>
            <person name="Simmons B.A."/>
            <person name="Magnuson J.K."/>
            <person name="Henrissat B."/>
            <person name="Mortensen U.H."/>
            <person name="Larsen T.O."/>
            <person name="De vries R.P."/>
            <person name="Grigoriev I.V."/>
            <person name="Machida M."/>
            <person name="Baker S.E."/>
            <person name="Andersen M.R."/>
        </authorList>
    </citation>
    <scope>NUCLEOTIDE SEQUENCE [LARGE SCALE GENOMIC DNA]</scope>
    <source>
        <strain evidence="2 3">CBS 117635</strain>
    </source>
</reference>
<keyword evidence="1" id="KW-0732">Signal</keyword>
<dbReference type="EMBL" id="ML732775">
    <property type="protein sequence ID" value="KAB8276774.1"/>
    <property type="molecule type" value="Genomic_DNA"/>
</dbReference>
<gene>
    <name evidence="2" type="ORF">BDV30DRAFT_25072</name>
</gene>
<evidence type="ECO:0000313" key="3">
    <source>
        <dbReference type="Proteomes" id="UP000326289"/>
    </source>
</evidence>
<dbReference type="Proteomes" id="UP000326289">
    <property type="component" value="Unassembled WGS sequence"/>
</dbReference>
<feature type="signal peptide" evidence="1">
    <location>
        <begin position="1"/>
        <end position="37"/>
    </location>
</feature>
<organism evidence="2 3">
    <name type="scientific">Aspergillus minisclerotigenes</name>
    <dbReference type="NCBI Taxonomy" id="656917"/>
    <lineage>
        <taxon>Eukaryota</taxon>
        <taxon>Fungi</taxon>
        <taxon>Dikarya</taxon>
        <taxon>Ascomycota</taxon>
        <taxon>Pezizomycotina</taxon>
        <taxon>Eurotiomycetes</taxon>
        <taxon>Eurotiomycetidae</taxon>
        <taxon>Eurotiales</taxon>
        <taxon>Aspergillaceae</taxon>
        <taxon>Aspergillus</taxon>
        <taxon>Aspergillus subgen. Circumdati</taxon>
    </lineage>
</organism>
<sequence length="94" mass="10993">MRPRWGWTQQSGPITTCFHCMVHYAQFAAMLLHGVSCKVPRSCCKPPKPLNPRERLGYSYEFRWSLPKIAYSVKPRWVFQTNNVGNKMISRSVF</sequence>
<evidence type="ECO:0008006" key="4">
    <source>
        <dbReference type="Google" id="ProtNLM"/>
    </source>
</evidence>
<proteinExistence type="predicted"/>
<evidence type="ECO:0000256" key="1">
    <source>
        <dbReference type="SAM" id="SignalP"/>
    </source>
</evidence>
<accession>A0A5N6JFU5</accession>
<dbReference type="AlphaFoldDB" id="A0A5N6JFU5"/>
<keyword evidence="3" id="KW-1185">Reference proteome</keyword>
<feature type="chain" id="PRO_5024799929" description="Secreted protein" evidence="1">
    <location>
        <begin position="38"/>
        <end position="94"/>
    </location>
</feature>